<protein>
    <submittedName>
        <fullName evidence="2">Uncharacterized protein</fullName>
    </submittedName>
</protein>
<accession>A0ABT7IJ68</accession>
<reference evidence="2 3" key="1">
    <citation type="submission" date="2023-06" db="EMBL/GenBank/DDBJ databases">
        <title>Marinobacter azerbaijanicus a moderately halophilic, isolated from Urmia Lake in Azerbaijan region of Iran.</title>
        <authorList>
            <person name="Sanchez-Porro C."/>
            <person name="Aghdam E.M."/>
            <person name="Saheb S.M."/>
            <person name="Tarhriz V."/>
            <person name="Kazemi E."/>
            <person name="Ammozegar M.A."/>
            <person name="Ventosa A."/>
            <person name="Hejazi M.S."/>
        </authorList>
    </citation>
    <scope>NUCLEOTIDE SEQUENCE [LARGE SCALE GENOMIC DNA]</scope>
    <source>
        <strain evidence="2 3">TBZ242</strain>
    </source>
</reference>
<evidence type="ECO:0000313" key="3">
    <source>
        <dbReference type="Proteomes" id="UP001227964"/>
    </source>
</evidence>
<evidence type="ECO:0000256" key="1">
    <source>
        <dbReference type="SAM" id="MobiDB-lite"/>
    </source>
</evidence>
<proteinExistence type="predicted"/>
<organism evidence="2 3">
    <name type="scientific">Marinobacter azerbaijanicus</name>
    <dbReference type="NCBI Taxonomy" id="3050455"/>
    <lineage>
        <taxon>Bacteria</taxon>
        <taxon>Pseudomonadati</taxon>
        <taxon>Pseudomonadota</taxon>
        <taxon>Gammaproteobacteria</taxon>
        <taxon>Pseudomonadales</taxon>
        <taxon>Marinobacteraceae</taxon>
        <taxon>Marinobacter</taxon>
    </lineage>
</organism>
<feature type="region of interest" description="Disordered" evidence="1">
    <location>
        <begin position="1"/>
        <end position="20"/>
    </location>
</feature>
<dbReference type="RefSeq" id="WP_285393759.1">
    <property type="nucleotide sequence ID" value="NZ_JASSVS010000017.1"/>
</dbReference>
<evidence type="ECO:0000313" key="2">
    <source>
        <dbReference type="EMBL" id="MDL0433725.1"/>
    </source>
</evidence>
<sequence length="359" mass="40373">MSDKPEDSLMGEKSPMGERRRRALADTAVAMRWAGNELTGHAWQVVERVFEHLGVSDAQERDARIDELFADMESGGFRPSEAMESIALSQGKVALTEQRERHADLALRQAVAVKYEYHKGLSPLTATGMGAFDSSLQHAFQRMQSSLLEAQRHLAALDILKNLEGKHYSQRARKGGHTRARPASEQDQQALLGVMIKGMLYNDPGAIKRAQHNAEAVAHEWAVRIFELNRNFRILHITPGNLEAEILTLLLKRLKAGQDVSDRHIHRCVVARQLRQRRDAFRSDGAARMEAELVHERGFREGVQGVLVYLLEDRFGELPDEAVEAIRAMRHVDDLQACLDRLPEAASWQAVLQARETAT</sequence>
<dbReference type="EMBL" id="JASSVS010000017">
    <property type="protein sequence ID" value="MDL0433725.1"/>
    <property type="molecule type" value="Genomic_DNA"/>
</dbReference>
<comment type="caution">
    <text evidence="2">The sequence shown here is derived from an EMBL/GenBank/DDBJ whole genome shotgun (WGS) entry which is preliminary data.</text>
</comment>
<name>A0ABT7IJ68_9GAMM</name>
<dbReference type="Proteomes" id="UP001227964">
    <property type="component" value="Unassembled WGS sequence"/>
</dbReference>
<gene>
    <name evidence="2" type="ORF">QPM17_21505</name>
</gene>
<keyword evidence="3" id="KW-1185">Reference proteome</keyword>